<dbReference type="Proteomes" id="UP000799324">
    <property type="component" value="Unassembled WGS sequence"/>
</dbReference>
<dbReference type="Gene3D" id="3.30.710.10">
    <property type="entry name" value="Potassium Channel Kv1.1, Chain A"/>
    <property type="match status" value="1"/>
</dbReference>
<feature type="domain" description="BTB" evidence="1">
    <location>
        <begin position="8"/>
        <end position="67"/>
    </location>
</feature>
<gene>
    <name evidence="2" type="ORF">K491DRAFT_596844</name>
</gene>
<dbReference type="CDD" id="cd18186">
    <property type="entry name" value="BTB_POZ_ZBTB_KLHL-like"/>
    <property type="match status" value="1"/>
</dbReference>
<proteinExistence type="predicted"/>
<dbReference type="PROSITE" id="PS50097">
    <property type="entry name" value="BTB"/>
    <property type="match status" value="1"/>
</dbReference>
<accession>A0A6A6TAY2</accession>
<evidence type="ECO:0000259" key="1">
    <source>
        <dbReference type="PROSITE" id="PS50097"/>
    </source>
</evidence>
<dbReference type="PANTHER" id="PTHR47843:SF5">
    <property type="entry name" value="BTB_POZ DOMAIN PROTEIN"/>
    <property type="match status" value="1"/>
</dbReference>
<dbReference type="Pfam" id="PF00651">
    <property type="entry name" value="BTB"/>
    <property type="match status" value="1"/>
</dbReference>
<dbReference type="InterPro" id="IPR000210">
    <property type="entry name" value="BTB/POZ_dom"/>
</dbReference>
<evidence type="ECO:0000313" key="3">
    <source>
        <dbReference type="Proteomes" id="UP000799324"/>
    </source>
</evidence>
<keyword evidence="3" id="KW-1185">Reference proteome</keyword>
<dbReference type="EMBL" id="MU004336">
    <property type="protein sequence ID" value="KAF2656477.1"/>
    <property type="molecule type" value="Genomic_DNA"/>
</dbReference>
<name>A0A6A6TAY2_9PLEO</name>
<organism evidence="2 3">
    <name type="scientific">Lophiostoma macrostomum CBS 122681</name>
    <dbReference type="NCBI Taxonomy" id="1314788"/>
    <lineage>
        <taxon>Eukaryota</taxon>
        <taxon>Fungi</taxon>
        <taxon>Dikarya</taxon>
        <taxon>Ascomycota</taxon>
        <taxon>Pezizomycotina</taxon>
        <taxon>Dothideomycetes</taxon>
        <taxon>Pleosporomycetidae</taxon>
        <taxon>Pleosporales</taxon>
        <taxon>Lophiostomataceae</taxon>
        <taxon>Lophiostoma</taxon>
    </lineage>
</organism>
<dbReference type="PANTHER" id="PTHR47843">
    <property type="entry name" value="BTB DOMAIN-CONTAINING PROTEIN-RELATED"/>
    <property type="match status" value="1"/>
</dbReference>
<sequence>LLETGKFSDCLVTCNGKEWKVHKSIICTRSAFFNAAMRFGKEAAQSKVDLPEDDPEIVGYMLQFVYTCDYNGSYNTPQDFEDSARAIIFDWDEHHDDLSRILRREMMEGIGKLNEKGMARAAELTEGEKFYLCEGSTQLMTHAKLYCMGDKYQVRGLQDAALEKLEYHFHDHLFELRNTYEVIQLLLHNTPESDQTIRDFIVQKVRSDMSTFGVRPDVQSLLDETPGLAAMIIRAEYSDGATDSDSK</sequence>
<reference evidence="2" key="1">
    <citation type="journal article" date="2020" name="Stud. Mycol.">
        <title>101 Dothideomycetes genomes: a test case for predicting lifestyles and emergence of pathogens.</title>
        <authorList>
            <person name="Haridas S."/>
            <person name="Albert R."/>
            <person name="Binder M."/>
            <person name="Bloem J."/>
            <person name="Labutti K."/>
            <person name="Salamov A."/>
            <person name="Andreopoulos B."/>
            <person name="Baker S."/>
            <person name="Barry K."/>
            <person name="Bills G."/>
            <person name="Bluhm B."/>
            <person name="Cannon C."/>
            <person name="Castanera R."/>
            <person name="Culley D."/>
            <person name="Daum C."/>
            <person name="Ezra D."/>
            <person name="Gonzalez J."/>
            <person name="Henrissat B."/>
            <person name="Kuo A."/>
            <person name="Liang C."/>
            <person name="Lipzen A."/>
            <person name="Lutzoni F."/>
            <person name="Magnuson J."/>
            <person name="Mondo S."/>
            <person name="Nolan M."/>
            <person name="Ohm R."/>
            <person name="Pangilinan J."/>
            <person name="Park H.-J."/>
            <person name="Ramirez L."/>
            <person name="Alfaro M."/>
            <person name="Sun H."/>
            <person name="Tritt A."/>
            <person name="Yoshinaga Y."/>
            <person name="Zwiers L.-H."/>
            <person name="Turgeon B."/>
            <person name="Goodwin S."/>
            <person name="Spatafora J."/>
            <person name="Crous P."/>
            <person name="Grigoriev I."/>
        </authorList>
    </citation>
    <scope>NUCLEOTIDE SEQUENCE</scope>
    <source>
        <strain evidence="2">CBS 122681</strain>
    </source>
</reference>
<dbReference type="OrthoDB" id="6359816at2759"/>
<dbReference type="InterPro" id="IPR011333">
    <property type="entry name" value="SKP1/BTB/POZ_sf"/>
</dbReference>
<dbReference type="AlphaFoldDB" id="A0A6A6TAY2"/>
<evidence type="ECO:0000313" key="2">
    <source>
        <dbReference type="EMBL" id="KAF2656477.1"/>
    </source>
</evidence>
<feature type="non-terminal residue" evidence="2">
    <location>
        <position position="1"/>
    </location>
</feature>
<protein>
    <recommendedName>
        <fullName evidence="1">BTB domain-containing protein</fullName>
    </recommendedName>
</protein>
<dbReference type="SUPFAM" id="SSF54695">
    <property type="entry name" value="POZ domain"/>
    <property type="match status" value="1"/>
</dbReference>